<dbReference type="HOGENOM" id="CLU_144048_1_0_6"/>
<dbReference type="eggNOG" id="COG0610">
    <property type="taxonomic scope" value="Bacteria"/>
</dbReference>
<name>B2FKC7_STRMK</name>
<dbReference type="AlphaFoldDB" id="B2FKC7"/>
<reference evidence="1 2" key="1">
    <citation type="journal article" date="2008" name="Genome Biol.">
        <title>The complete genome, comparative and functional analysis of Stenotrophomonas maltophilia reveals an organism heavily shielded by drug resistance determinants.</title>
        <authorList>
            <person name="Crossman L.C."/>
            <person name="Gould V.C."/>
            <person name="Dow J.M."/>
            <person name="Vernikos G.S."/>
            <person name="Okazaki A."/>
            <person name="Sebaihia M."/>
            <person name="Saunders D."/>
            <person name="Arrowsmith C."/>
            <person name="Carver T."/>
            <person name="Peters N."/>
            <person name="Adlem E."/>
            <person name="Kerhornou A."/>
            <person name="Lord A."/>
            <person name="Murphy L."/>
            <person name="Seeger K."/>
            <person name="Squares R."/>
            <person name="Rutter S."/>
            <person name="Quail M.A."/>
            <person name="Rajandream M.A."/>
            <person name="Harris D."/>
            <person name="Churcher C."/>
            <person name="Bentley S.D."/>
            <person name="Parkhill J."/>
            <person name="Thomson N.R."/>
            <person name="Avison M.B."/>
        </authorList>
    </citation>
    <scope>NUCLEOTIDE SEQUENCE [LARGE SCALE GENOMIC DNA]</scope>
    <source>
        <strain evidence="1 2">K279a</strain>
    </source>
</reference>
<organism evidence="1 2">
    <name type="scientific">Stenotrophomonas maltophilia (strain K279a)</name>
    <dbReference type="NCBI Taxonomy" id="522373"/>
    <lineage>
        <taxon>Bacteria</taxon>
        <taxon>Pseudomonadati</taxon>
        <taxon>Pseudomonadota</taxon>
        <taxon>Gammaproteobacteria</taxon>
        <taxon>Lysobacterales</taxon>
        <taxon>Lysobacteraceae</taxon>
        <taxon>Stenotrophomonas</taxon>
        <taxon>Stenotrophomonas maltophilia group</taxon>
    </lineage>
</organism>
<dbReference type="PATRIC" id="fig|522373.3.peg.2882"/>
<dbReference type="KEGG" id="sml:Smlt3075"/>
<dbReference type="EMBL" id="AM743169">
    <property type="protein sequence ID" value="CAQ46523.1"/>
    <property type="molecule type" value="Genomic_DNA"/>
</dbReference>
<proteinExistence type="predicted"/>
<gene>
    <name evidence="1" type="ordered locus">Smlt3075</name>
</gene>
<accession>B2FKC7</accession>
<protein>
    <submittedName>
        <fullName evidence="1">Uncharacterized protein</fullName>
    </submittedName>
</protein>
<keyword evidence="2" id="KW-1185">Reference proteome</keyword>
<dbReference type="InterPro" id="IPR046480">
    <property type="entry name" value="DUF6573"/>
</dbReference>
<evidence type="ECO:0000313" key="1">
    <source>
        <dbReference type="EMBL" id="CAQ46523.1"/>
    </source>
</evidence>
<sequence length="160" mass="17459">MPWTGPLLTKRGNNMFEPSDLIHSYTRAQAIEDGVLVDVSDVAKEAGFKLPVAITRAAWARYVEVPAGLEVRGQSVDGRLWDVLFMLHVAIKRHQGNGSEIHYQLHVALSDAGDWLSNEAHPEAGSGLTRSTHRLVTLKALCGPGDALEPVVTIMLPNED</sequence>
<evidence type="ECO:0000313" key="2">
    <source>
        <dbReference type="Proteomes" id="UP000008840"/>
    </source>
</evidence>
<dbReference type="Pfam" id="PF20213">
    <property type="entry name" value="DUF6573"/>
    <property type="match status" value="1"/>
</dbReference>
<dbReference type="EnsemblBacteria" id="CAQ46523">
    <property type="protein sequence ID" value="CAQ46523"/>
    <property type="gene ID" value="Smlt3075"/>
</dbReference>
<dbReference type="Proteomes" id="UP000008840">
    <property type="component" value="Chromosome"/>
</dbReference>